<gene>
    <name evidence="2" type="ORF">A6A03_02630</name>
</gene>
<proteinExistence type="predicted"/>
<dbReference type="AlphaFoldDB" id="A0A178M8I3"/>
<dbReference type="RefSeq" id="WP_066788501.1">
    <property type="nucleotide sequence ID" value="NZ_LWQS01000060.1"/>
</dbReference>
<protein>
    <submittedName>
        <fullName evidence="2">Anti-sigma factor</fullName>
    </submittedName>
</protein>
<evidence type="ECO:0000313" key="3">
    <source>
        <dbReference type="Proteomes" id="UP000078287"/>
    </source>
</evidence>
<keyword evidence="3" id="KW-1185">Reference proteome</keyword>
<dbReference type="EMBL" id="LWQS01000060">
    <property type="protein sequence ID" value="OAN45069.1"/>
    <property type="molecule type" value="Genomic_DNA"/>
</dbReference>
<dbReference type="Proteomes" id="UP000078287">
    <property type="component" value="Unassembled WGS sequence"/>
</dbReference>
<feature type="transmembrane region" description="Helical" evidence="1">
    <location>
        <begin position="57"/>
        <end position="79"/>
    </location>
</feature>
<evidence type="ECO:0000256" key="1">
    <source>
        <dbReference type="SAM" id="Phobius"/>
    </source>
</evidence>
<sequence length="157" mass="17371">MSTPMPTPPPEELLDAALRHELRWEAPPELTHRLLQLVPNAAPTPAPATAPLPRWRFYLAIGLIALAVLVSMVGAAYLYQIVWFQLGAGSLIAQLEALPARLLQSLYETIPFAREAVSIAALIRDQLHWVLLALVLWILLDTWQPELKPIGSRSSSS</sequence>
<dbReference type="STRING" id="1707952.A6A03_02630"/>
<reference evidence="2 3" key="1">
    <citation type="submission" date="2016-04" db="EMBL/GenBank/DDBJ databases">
        <title>Chloroflexus islandicus sp. nov., a thermophilic filamentous anoxygenic phototrophic bacterium from geyser Strokkur (Iceland).</title>
        <authorList>
            <person name="Gaisin V.A."/>
            <person name="Kalashnikov A.M."/>
            <person name="Sukhacheva M.V."/>
            <person name="Grouzdev D.S."/>
            <person name="Ivanov T.M."/>
            <person name="Kuznetsov B."/>
            <person name="Gorlenko V.M."/>
        </authorList>
    </citation>
    <scope>NUCLEOTIDE SEQUENCE [LARGE SCALE GENOMIC DNA]</scope>
    <source>
        <strain evidence="3">isl-2</strain>
    </source>
</reference>
<keyword evidence="1" id="KW-0472">Membrane</keyword>
<dbReference type="OrthoDB" id="162317at2"/>
<keyword evidence="1" id="KW-1133">Transmembrane helix</keyword>
<accession>A0A178M8I3</accession>
<organism evidence="2 3">
    <name type="scientific">Chloroflexus islandicus</name>
    <dbReference type="NCBI Taxonomy" id="1707952"/>
    <lineage>
        <taxon>Bacteria</taxon>
        <taxon>Bacillati</taxon>
        <taxon>Chloroflexota</taxon>
        <taxon>Chloroflexia</taxon>
        <taxon>Chloroflexales</taxon>
        <taxon>Chloroflexineae</taxon>
        <taxon>Chloroflexaceae</taxon>
        <taxon>Chloroflexus</taxon>
    </lineage>
</organism>
<name>A0A178M8I3_9CHLR</name>
<comment type="caution">
    <text evidence="2">The sequence shown here is derived from an EMBL/GenBank/DDBJ whole genome shotgun (WGS) entry which is preliminary data.</text>
</comment>
<evidence type="ECO:0000313" key="2">
    <source>
        <dbReference type="EMBL" id="OAN45069.1"/>
    </source>
</evidence>
<keyword evidence="1" id="KW-0812">Transmembrane</keyword>